<dbReference type="Gene3D" id="3.40.50.720">
    <property type="entry name" value="NAD(P)-binding Rossmann-like Domain"/>
    <property type="match status" value="1"/>
</dbReference>
<dbReference type="PANTHER" id="PTHR43544:SF7">
    <property type="entry name" value="NADB-LER2"/>
    <property type="match status" value="1"/>
</dbReference>
<reference evidence="4" key="1">
    <citation type="submission" date="2020-11" db="EMBL/GenBank/DDBJ databases">
        <authorList>
            <consortium name="DOE Joint Genome Institute"/>
            <person name="Ahrendt S."/>
            <person name="Riley R."/>
            <person name="Andreopoulos W."/>
            <person name="Labutti K."/>
            <person name="Pangilinan J."/>
            <person name="Ruiz-Duenas F.J."/>
            <person name="Barrasa J.M."/>
            <person name="Sanchez-Garcia M."/>
            <person name="Camarero S."/>
            <person name="Miyauchi S."/>
            <person name="Serrano A."/>
            <person name="Linde D."/>
            <person name="Babiker R."/>
            <person name="Drula E."/>
            <person name="Ayuso-Fernandez I."/>
            <person name="Pacheco R."/>
            <person name="Padilla G."/>
            <person name="Ferreira P."/>
            <person name="Barriuso J."/>
            <person name="Kellner H."/>
            <person name="Castanera R."/>
            <person name="Alfaro M."/>
            <person name="Ramirez L."/>
            <person name="Pisabarro A.G."/>
            <person name="Kuo A."/>
            <person name="Tritt A."/>
            <person name="Lipzen A."/>
            <person name="He G."/>
            <person name="Yan M."/>
            <person name="Ng V."/>
            <person name="Cullen D."/>
            <person name="Martin F."/>
            <person name="Rosso M.-N."/>
            <person name="Henrissat B."/>
            <person name="Hibbett D."/>
            <person name="Martinez A.T."/>
            <person name="Grigoriev I.V."/>
        </authorList>
    </citation>
    <scope>NUCLEOTIDE SEQUENCE</scope>
    <source>
        <strain evidence="4">CIRM-BRFM 674</strain>
    </source>
</reference>
<dbReference type="GO" id="GO:0005737">
    <property type="term" value="C:cytoplasm"/>
    <property type="evidence" value="ECO:0007669"/>
    <property type="project" value="TreeGrafter"/>
</dbReference>
<dbReference type="InterPro" id="IPR002347">
    <property type="entry name" value="SDR_fam"/>
</dbReference>
<keyword evidence="5" id="KW-1185">Reference proteome</keyword>
<dbReference type="EMBL" id="MU155457">
    <property type="protein sequence ID" value="KAF9473259.1"/>
    <property type="molecule type" value="Genomic_DNA"/>
</dbReference>
<proteinExistence type="inferred from homology"/>
<accession>A0A9P6CUK3</accession>
<evidence type="ECO:0000256" key="2">
    <source>
        <dbReference type="ARBA" id="ARBA00022857"/>
    </source>
</evidence>
<keyword evidence="2" id="KW-0521">NADP</keyword>
<comment type="similarity">
    <text evidence="1">Belongs to the short-chain dehydrogenases/reductases (SDR) family.</text>
</comment>
<dbReference type="Pfam" id="PF00106">
    <property type="entry name" value="adh_short"/>
    <property type="match status" value="1"/>
</dbReference>
<evidence type="ECO:0000313" key="4">
    <source>
        <dbReference type="EMBL" id="KAF9473259.1"/>
    </source>
</evidence>
<comment type="caution">
    <text evidence="4">The sequence shown here is derived from an EMBL/GenBank/DDBJ whole genome shotgun (WGS) entry which is preliminary data.</text>
</comment>
<sequence length="252" mass="27087">MSNTPKIYFVAGATRGIGLAIVAEIAAKDATAIIYAGGRNPQAAPLLASLASKYPGRIVPVKYVAGDEGGNKSVANEIFDKHGRVDTLIANAGIANFAGKIHEVPIKLFEDHFSVNVLGPIVLFQAFRDVLKASTQPRFIAISSMGGSIDLIPTSPMEVGPYGTSKAALNWVVRKIHFENEWLIAYPQCPGPVYTDMARAVVQDPAVLQEMLKNYLRQPDVVATMVFDILSASTRAKDGGQFHSVEGGIHPW</sequence>
<evidence type="ECO:0000256" key="3">
    <source>
        <dbReference type="ARBA" id="ARBA00023002"/>
    </source>
</evidence>
<dbReference type="Proteomes" id="UP000807469">
    <property type="component" value="Unassembled WGS sequence"/>
</dbReference>
<dbReference type="PROSITE" id="PS00061">
    <property type="entry name" value="ADH_SHORT"/>
    <property type="match status" value="1"/>
</dbReference>
<dbReference type="InterPro" id="IPR036291">
    <property type="entry name" value="NAD(P)-bd_dom_sf"/>
</dbReference>
<dbReference type="SUPFAM" id="SSF51735">
    <property type="entry name" value="NAD(P)-binding Rossmann-fold domains"/>
    <property type="match status" value="1"/>
</dbReference>
<evidence type="ECO:0000313" key="5">
    <source>
        <dbReference type="Proteomes" id="UP000807469"/>
    </source>
</evidence>
<dbReference type="GO" id="GO:0016491">
    <property type="term" value="F:oxidoreductase activity"/>
    <property type="evidence" value="ECO:0007669"/>
    <property type="project" value="UniProtKB-KW"/>
</dbReference>
<keyword evidence="3" id="KW-0560">Oxidoreductase</keyword>
<dbReference type="PANTHER" id="PTHR43544">
    <property type="entry name" value="SHORT-CHAIN DEHYDROGENASE/REDUCTASE"/>
    <property type="match status" value="1"/>
</dbReference>
<dbReference type="InterPro" id="IPR051468">
    <property type="entry name" value="Fungal_SecMetab_SDRs"/>
</dbReference>
<dbReference type="InterPro" id="IPR020904">
    <property type="entry name" value="Sc_DH/Rdtase_CS"/>
</dbReference>
<dbReference type="AlphaFoldDB" id="A0A9P6CUK3"/>
<protein>
    <submittedName>
        <fullName evidence="4">NAD(P)-binding protein</fullName>
    </submittedName>
</protein>
<organism evidence="4 5">
    <name type="scientific">Pholiota conissans</name>
    <dbReference type="NCBI Taxonomy" id="109636"/>
    <lineage>
        <taxon>Eukaryota</taxon>
        <taxon>Fungi</taxon>
        <taxon>Dikarya</taxon>
        <taxon>Basidiomycota</taxon>
        <taxon>Agaricomycotina</taxon>
        <taxon>Agaricomycetes</taxon>
        <taxon>Agaricomycetidae</taxon>
        <taxon>Agaricales</taxon>
        <taxon>Agaricineae</taxon>
        <taxon>Strophariaceae</taxon>
        <taxon>Pholiota</taxon>
    </lineage>
</organism>
<dbReference type="OrthoDB" id="9876299at2759"/>
<evidence type="ECO:0000256" key="1">
    <source>
        <dbReference type="ARBA" id="ARBA00006484"/>
    </source>
</evidence>
<dbReference type="PRINTS" id="PR00081">
    <property type="entry name" value="GDHRDH"/>
</dbReference>
<gene>
    <name evidence="4" type="ORF">BDN70DRAFT_843699</name>
</gene>
<name>A0A9P6CUK3_9AGAR</name>